<evidence type="ECO:0000256" key="4">
    <source>
        <dbReference type="ARBA" id="ARBA00023136"/>
    </source>
</evidence>
<feature type="chain" id="PRO_5008788872" evidence="6">
    <location>
        <begin position="23"/>
        <end position="182"/>
    </location>
</feature>
<evidence type="ECO:0000256" key="5">
    <source>
        <dbReference type="SAM" id="Phobius"/>
    </source>
</evidence>
<evidence type="ECO:0000256" key="1">
    <source>
        <dbReference type="ARBA" id="ARBA00004141"/>
    </source>
</evidence>
<keyword evidence="2 5" id="KW-0812">Transmembrane</keyword>
<keyword evidence="6" id="KW-0732">Signal</keyword>
<gene>
    <name evidence="7" type="ORF">CAPTEDRAFT_198743</name>
</gene>
<feature type="signal peptide" evidence="6">
    <location>
        <begin position="1"/>
        <end position="22"/>
    </location>
</feature>
<reference evidence="8" key="3">
    <citation type="submission" date="2015-06" db="UniProtKB">
        <authorList>
            <consortium name="EnsemblMetazoa"/>
        </authorList>
    </citation>
    <scope>IDENTIFICATION</scope>
</reference>
<feature type="transmembrane region" description="Helical" evidence="5">
    <location>
        <begin position="150"/>
        <end position="176"/>
    </location>
</feature>
<dbReference type="OrthoDB" id="6282593at2759"/>
<feature type="transmembrane region" description="Helical" evidence="5">
    <location>
        <begin position="74"/>
        <end position="95"/>
    </location>
</feature>
<evidence type="ECO:0000313" key="9">
    <source>
        <dbReference type="Proteomes" id="UP000014760"/>
    </source>
</evidence>
<dbReference type="PANTHER" id="PTHR21284">
    <property type="entry name" value="EG:80H7.2 PROTEIN"/>
    <property type="match status" value="1"/>
</dbReference>
<comment type="subcellular location">
    <subcellularLocation>
        <location evidence="1">Membrane</location>
        <topology evidence="1">Multi-pass membrane protein</topology>
    </subcellularLocation>
</comment>
<evidence type="ECO:0000256" key="6">
    <source>
        <dbReference type="SAM" id="SignalP"/>
    </source>
</evidence>
<dbReference type="GO" id="GO:0016020">
    <property type="term" value="C:membrane"/>
    <property type="evidence" value="ECO:0007669"/>
    <property type="project" value="UniProtKB-SubCell"/>
</dbReference>
<dbReference type="PANTHER" id="PTHR21284:SF12">
    <property type="entry name" value="EG:80H7.2 PROTEIN"/>
    <property type="match status" value="1"/>
</dbReference>
<evidence type="ECO:0000313" key="8">
    <source>
        <dbReference type="EnsemblMetazoa" id="CapteP198743"/>
    </source>
</evidence>
<keyword evidence="4 5" id="KW-0472">Membrane</keyword>
<sequence length="182" mass="19563">MFPKVAFGCLALALLLHLIAMGAPQWARSDLNKMDRKEHIGLWRYCTYPYGGGEACGDFVDIIVGDWLKAAQAFMIFGMLGLIGAVAVVAIIAFVPDFEGDNRILGAGVAVTGAAALFTMIAVGSFGARYQEYFSTRDPAMWGEKTGELHWAWGLALTGFFINLIALGCLVVEVVAGSKDAY</sequence>
<accession>R7VB57</accession>
<feature type="transmembrane region" description="Helical" evidence="5">
    <location>
        <begin position="107"/>
        <end position="130"/>
    </location>
</feature>
<proteinExistence type="predicted"/>
<keyword evidence="9" id="KW-1185">Reference proteome</keyword>
<evidence type="ECO:0000256" key="2">
    <source>
        <dbReference type="ARBA" id="ARBA00022692"/>
    </source>
</evidence>
<dbReference type="EnsemblMetazoa" id="CapteT198743">
    <property type="protein sequence ID" value="CapteP198743"/>
    <property type="gene ID" value="CapteG198743"/>
</dbReference>
<dbReference type="Gene3D" id="1.20.140.150">
    <property type="match status" value="1"/>
</dbReference>
<organism evidence="7">
    <name type="scientific">Capitella teleta</name>
    <name type="common">Polychaete worm</name>
    <dbReference type="NCBI Taxonomy" id="283909"/>
    <lineage>
        <taxon>Eukaryota</taxon>
        <taxon>Metazoa</taxon>
        <taxon>Spiralia</taxon>
        <taxon>Lophotrochozoa</taxon>
        <taxon>Annelida</taxon>
        <taxon>Polychaeta</taxon>
        <taxon>Sedentaria</taxon>
        <taxon>Scolecida</taxon>
        <taxon>Capitellidae</taxon>
        <taxon>Capitella</taxon>
    </lineage>
</organism>
<dbReference type="EMBL" id="KB295623">
    <property type="protein sequence ID" value="ELU12940.1"/>
    <property type="molecule type" value="Genomic_DNA"/>
</dbReference>
<dbReference type="Pfam" id="PF00822">
    <property type="entry name" value="PMP22_Claudin"/>
    <property type="match status" value="1"/>
</dbReference>
<dbReference type="AlphaFoldDB" id="R7VB57"/>
<evidence type="ECO:0000256" key="3">
    <source>
        <dbReference type="ARBA" id="ARBA00022989"/>
    </source>
</evidence>
<dbReference type="OMA" id="DWDESIN"/>
<dbReference type="InterPro" id="IPR004031">
    <property type="entry name" value="PMP22/EMP/MP20/Claudin"/>
</dbReference>
<name>R7VB57_CAPTE</name>
<dbReference type="HOGENOM" id="CLU_1290229_0_0_1"/>
<keyword evidence="3 5" id="KW-1133">Transmembrane helix</keyword>
<reference evidence="9" key="1">
    <citation type="submission" date="2012-12" db="EMBL/GenBank/DDBJ databases">
        <authorList>
            <person name="Hellsten U."/>
            <person name="Grimwood J."/>
            <person name="Chapman J.A."/>
            <person name="Shapiro H."/>
            <person name="Aerts A."/>
            <person name="Otillar R.P."/>
            <person name="Terry A.Y."/>
            <person name="Boore J.L."/>
            <person name="Simakov O."/>
            <person name="Marletaz F."/>
            <person name="Cho S.-J."/>
            <person name="Edsinger-Gonzales E."/>
            <person name="Havlak P."/>
            <person name="Kuo D.-H."/>
            <person name="Larsson T."/>
            <person name="Lv J."/>
            <person name="Arendt D."/>
            <person name="Savage R."/>
            <person name="Osoegawa K."/>
            <person name="de Jong P."/>
            <person name="Lindberg D.R."/>
            <person name="Seaver E.C."/>
            <person name="Weisblat D.A."/>
            <person name="Putnam N.H."/>
            <person name="Grigoriev I.V."/>
            <person name="Rokhsar D.S."/>
        </authorList>
    </citation>
    <scope>NUCLEOTIDE SEQUENCE</scope>
    <source>
        <strain evidence="9">I ESC-2004</strain>
    </source>
</reference>
<reference evidence="7 9" key="2">
    <citation type="journal article" date="2013" name="Nature">
        <title>Insights into bilaterian evolution from three spiralian genomes.</title>
        <authorList>
            <person name="Simakov O."/>
            <person name="Marletaz F."/>
            <person name="Cho S.J."/>
            <person name="Edsinger-Gonzales E."/>
            <person name="Havlak P."/>
            <person name="Hellsten U."/>
            <person name="Kuo D.H."/>
            <person name="Larsson T."/>
            <person name="Lv J."/>
            <person name="Arendt D."/>
            <person name="Savage R."/>
            <person name="Osoegawa K."/>
            <person name="de Jong P."/>
            <person name="Grimwood J."/>
            <person name="Chapman J.A."/>
            <person name="Shapiro H."/>
            <person name="Aerts A."/>
            <person name="Otillar R.P."/>
            <person name="Terry A.Y."/>
            <person name="Boore J.L."/>
            <person name="Grigoriev I.V."/>
            <person name="Lindberg D.R."/>
            <person name="Seaver E.C."/>
            <person name="Weisblat D.A."/>
            <person name="Putnam N.H."/>
            <person name="Rokhsar D.S."/>
        </authorList>
    </citation>
    <scope>NUCLEOTIDE SEQUENCE</scope>
    <source>
        <strain evidence="7 9">I ESC-2004</strain>
    </source>
</reference>
<evidence type="ECO:0000313" key="7">
    <source>
        <dbReference type="EMBL" id="ELU12940.1"/>
    </source>
</evidence>
<dbReference type="EMBL" id="AMQN01000793">
    <property type="status" value="NOT_ANNOTATED_CDS"/>
    <property type="molecule type" value="Genomic_DNA"/>
</dbReference>
<protein>
    <submittedName>
        <fullName evidence="7 8">Uncharacterized protein</fullName>
    </submittedName>
</protein>
<dbReference type="Proteomes" id="UP000014760">
    <property type="component" value="Unassembled WGS sequence"/>
</dbReference>